<feature type="transmembrane region" description="Helical" evidence="8">
    <location>
        <begin position="247"/>
        <end position="267"/>
    </location>
</feature>
<evidence type="ECO:0000256" key="1">
    <source>
        <dbReference type="ARBA" id="ARBA00004141"/>
    </source>
</evidence>
<keyword evidence="10" id="KW-1185">Reference proteome</keyword>
<dbReference type="PANTHER" id="PTHR10846:SF72">
    <property type="entry name" value="SODIUM_POTASSIUM_CALCIUM EXCHANGER NCKX30C"/>
    <property type="match status" value="1"/>
</dbReference>
<evidence type="ECO:0000256" key="2">
    <source>
        <dbReference type="ARBA" id="ARBA00005364"/>
    </source>
</evidence>
<evidence type="ECO:0000259" key="9">
    <source>
        <dbReference type="Pfam" id="PF01699"/>
    </source>
</evidence>
<evidence type="ECO:0000256" key="4">
    <source>
        <dbReference type="ARBA" id="ARBA00022568"/>
    </source>
</evidence>
<feature type="transmembrane region" description="Helical" evidence="8">
    <location>
        <begin position="223"/>
        <end position="241"/>
    </location>
</feature>
<keyword evidence="5 8" id="KW-0812">Transmembrane</keyword>
<organism evidence="10 11">
    <name type="scientific">Aplysia californica</name>
    <name type="common">California sea hare</name>
    <dbReference type="NCBI Taxonomy" id="6500"/>
    <lineage>
        <taxon>Eukaryota</taxon>
        <taxon>Metazoa</taxon>
        <taxon>Spiralia</taxon>
        <taxon>Lophotrochozoa</taxon>
        <taxon>Mollusca</taxon>
        <taxon>Gastropoda</taxon>
        <taxon>Heterobranchia</taxon>
        <taxon>Euthyneura</taxon>
        <taxon>Tectipleura</taxon>
        <taxon>Aplysiida</taxon>
        <taxon>Aplysioidea</taxon>
        <taxon>Aplysiidae</taxon>
        <taxon>Aplysia</taxon>
    </lineage>
</organism>
<evidence type="ECO:0000256" key="5">
    <source>
        <dbReference type="ARBA" id="ARBA00022692"/>
    </source>
</evidence>
<keyword evidence="4" id="KW-0406">Ion transport</keyword>
<dbReference type="NCBIfam" id="TIGR00367">
    <property type="entry name" value="calcium/sodium antiporter"/>
    <property type="match status" value="1"/>
</dbReference>
<dbReference type="RefSeq" id="XP_012937303.1">
    <property type="nucleotide sequence ID" value="XM_013081849.2"/>
</dbReference>
<keyword evidence="4" id="KW-0109">Calcium transport</keyword>
<protein>
    <submittedName>
        <fullName evidence="11">Sodium/potassium/calcium exchanger 2</fullName>
    </submittedName>
</protein>
<reference evidence="11" key="1">
    <citation type="submission" date="2025-08" db="UniProtKB">
        <authorList>
            <consortium name="RefSeq"/>
        </authorList>
    </citation>
    <scope>IDENTIFICATION</scope>
</reference>
<feature type="transmembrane region" description="Helical" evidence="8">
    <location>
        <begin position="164"/>
        <end position="184"/>
    </location>
</feature>
<feature type="domain" description="Sodium/calcium exchanger membrane region" evidence="9">
    <location>
        <begin position="124"/>
        <end position="265"/>
    </location>
</feature>
<evidence type="ECO:0000313" key="11">
    <source>
        <dbReference type="RefSeq" id="XP_012937303.1"/>
    </source>
</evidence>
<dbReference type="InterPro" id="IPR004481">
    <property type="entry name" value="K/Na/Ca-exchanger"/>
</dbReference>
<feature type="transmembrane region" description="Helical" evidence="8">
    <location>
        <begin position="120"/>
        <end position="143"/>
    </location>
</feature>
<accession>A0ABM0ZYR4</accession>
<gene>
    <name evidence="11" type="primary">LOC101855420</name>
</gene>
<dbReference type="GeneID" id="101855420"/>
<keyword evidence="6 8" id="KW-1133">Transmembrane helix</keyword>
<dbReference type="Proteomes" id="UP000694888">
    <property type="component" value="Unplaced"/>
</dbReference>
<keyword evidence="4" id="KW-0813">Transport</keyword>
<comment type="subcellular location">
    <subcellularLocation>
        <location evidence="1">Membrane</location>
        <topology evidence="1">Multi-pass membrane protein</topology>
    </subcellularLocation>
</comment>
<feature type="transmembrane region" description="Helical" evidence="8">
    <location>
        <begin position="190"/>
        <end position="211"/>
    </location>
</feature>
<keyword evidence="4" id="KW-0106">Calcium</keyword>
<dbReference type="PANTHER" id="PTHR10846">
    <property type="entry name" value="SODIUM/POTASSIUM/CALCIUM EXCHANGER"/>
    <property type="match status" value="1"/>
</dbReference>
<evidence type="ECO:0000256" key="6">
    <source>
        <dbReference type="ARBA" id="ARBA00022989"/>
    </source>
</evidence>
<dbReference type="InterPro" id="IPR044880">
    <property type="entry name" value="NCX_ion-bd_dom_sf"/>
</dbReference>
<dbReference type="InterPro" id="IPR004837">
    <property type="entry name" value="NaCa_Exmemb"/>
</dbReference>
<evidence type="ECO:0000256" key="8">
    <source>
        <dbReference type="SAM" id="Phobius"/>
    </source>
</evidence>
<keyword evidence="7 8" id="KW-0472">Membrane</keyword>
<sequence>MTHTHLRKYMSRRTRGARLLGLTAVFVIGYLCSLGIAVYTYLAAPTSWNGDVADKGGGEVDILAHTLEAGAQEVIRIGNSVKNDYISPEIVGRHLLAANKSDGSYPDAVFTLEQREDGAVVLHVLGMIYMFIALAIVCDEFFVPSLGVITEKLDISEDVSGATFMAAGGSAPELFTSIIGVFIAKNDVGIGTIVGSAVFNILFVIGMCALFSKEVLKLTWWPLFRDVTFYSISLMFLIGFFSDDIIYWWEALLLFLCYLSYVIFMKFNSKVEVRFKSCLQRCKCAGNKVNNSDQLLNERVTIETFCLLRVCTCDCVRL</sequence>
<comment type="similarity">
    <text evidence="2">Belongs to the Ca(2+):cation antiporter (CaCA) (TC 2.A.19) family. SLC24A subfamily.</text>
</comment>
<evidence type="ECO:0000313" key="10">
    <source>
        <dbReference type="Proteomes" id="UP000694888"/>
    </source>
</evidence>
<dbReference type="Gene3D" id="1.20.1420.30">
    <property type="entry name" value="NCX, central ion-binding region"/>
    <property type="match status" value="1"/>
</dbReference>
<keyword evidence="3" id="KW-0050">Antiport</keyword>
<dbReference type="Pfam" id="PF01699">
    <property type="entry name" value="Na_Ca_ex"/>
    <property type="match status" value="1"/>
</dbReference>
<name>A0ABM0ZYR4_APLCA</name>
<proteinExistence type="inferred from homology"/>
<evidence type="ECO:0000256" key="3">
    <source>
        <dbReference type="ARBA" id="ARBA00022449"/>
    </source>
</evidence>
<evidence type="ECO:0000256" key="7">
    <source>
        <dbReference type="ARBA" id="ARBA00023136"/>
    </source>
</evidence>
<feature type="transmembrane region" description="Helical" evidence="8">
    <location>
        <begin position="20"/>
        <end position="42"/>
    </location>
</feature>